<reference evidence="2 3" key="1">
    <citation type="submission" date="2023-08" db="EMBL/GenBank/DDBJ databases">
        <authorList>
            <person name="Buchebner-Jance M."/>
        </authorList>
    </citation>
    <scope>NUCLEOTIDE SEQUENCE [LARGE SCALE GENOMIC DNA]</scope>
    <source>
        <strain evidence="2 3">NCIMB 15473</strain>
    </source>
</reference>
<dbReference type="EMBL" id="CP132483">
    <property type="protein sequence ID" value="WLV79947.1"/>
    <property type="molecule type" value="Genomic_DNA"/>
</dbReference>
<keyword evidence="1" id="KW-1133">Transmembrane helix</keyword>
<accession>A0ABY9L899</accession>
<dbReference type="Proteomes" id="UP001230566">
    <property type="component" value="Chromosome"/>
</dbReference>
<organism evidence="2 3">
    <name type="scientific">Lacticaseibacillus styriensis</name>
    <dbReference type="NCBI Taxonomy" id="3068306"/>
    <lineage>
        <taxon>Bacteria</taxon>
        <taxon>Bacillati</taxon>
        <taxon>Bacillota</taxon>
        <taxon>Bacilli</taxon>
        <taxon>Lactobacillales</taxon>
        <taxon>Lactobacillaceae</taxon>
        <taxon>Lacticaseibacillus</taxon>
    </lineage>
</organism>
<keyword evidence="1" id="KW-0472">Membrane</keyword>
<keyword evidence="3" id="KW-1185">Reference proteome</keyword>
<protein>
    <submittedName>
        <fullName evidence="2">Uncharacterized protein</fullName>
    </submittedName>
</protein>
<evidence type="ECO:0000313" key="2">
    <source>
        <dbReference type="EMBL" id="WLV79947.1"/>
    </source>
</evidence>
<evidence type="ECO:0000256" key="1">
    <source>
        <dbReference type="SAM" id="Phobius"/>
    </source>
</evidence>
<gene>
    <name evidence="2" type="ORF">LACSTY_001986</name>
</gene>
<name>A0ABY9L899_9LACO</name>
<keyword evidence="1" id="KW-0812">Transmembrane</keyword>
<feature type="transmembrane region" description="Helical" evidence="1">
    <location>
        <begin position="37"/>
        <end position="56"/>
    </location>
</feature>
<dbReference type="RefSeq" id="WP_151901589.1">
    <property type="nucleotide sequence ID" value="NZ_CP132483.1"/>
</dbReference>
<proteinExistence type="predicted"/>
<sequence length="60" mass="6514">MMVRKKWKLAGSLLLIATLILVRWLTPAKVANNLATGILGITLVIASAATYIISGYRRTS</sequence>
<evidence type="ECO:0000313" key="3">
    <source>
        <dbReference type="Proteomes" id="UP001230566"/>
    </source>
</evidence>